<evidence type="ECO:0000313" key="1">
    <source>
        <dbReference type="EMBL" id="KAG2230484.1"/>
    </source>
</evidence>
<organism evidence="1 2">
    <name type="scientific">Thamnidium elegans</name>
    <dbReference type="NCBI Taxonomy" id="101142"/>
    <lineage>
        <taxon>Eukaryota</taxon>
        <taxon>Fungi</taxon>
        <taxon>Fungi incertae sedis</taxon>
        <taxon>Mucoromycota</taxon>
        <taxon>Mucoromycotina</taxon>
        <taxon>Mucoromycetes</taxon>
        <taxon>Mucorales</taxon>
        <taxon>Mucorineae</taxon>
        <taxon>Mucoraceae</taxon>
        <taxon>Thamnidium</taxon>
    </lineage>
</organism>
<keyword evidence="2" id="KW-1185">Reference proteome</keyword>
<gene>
    <name evidence="1" type="ORF">INT48_003002</name>
</gene>
<dbReference type="AlphaFoldDB" id="A0A8H7VX79"/>
<protein>
    <submittedName>
        <fullName evidence="1">Uncharacterized protein</fullName>
    </submittedName>
</protein>
<dbReference type="EMBL" id="JAEPRE010000199">
    <property type="protein sequence ID" value="KAG2230484.1"/>
    <property type="molecule type" value="Genomic_DNA"/>
</dbReference>
<proteinExistence type="predicted"/>
<accession>A0A8H7VX79</accession>
<comment type="caution">
    <text evidence="1">The sequence shown here is derived from an EMBL/GenBank/DDBJ whole genome shotgun (WGS) entry which is preliminary data.</text>
</comment>
<name>A0A8H7VX79_9FUNG</name>
<reference evidence="1" key="1">
    <citation type="submission" date="2021-01" db="EMBL/GenBank/DDBJ databases">
        <title>Metabolic potential, ecology and presence of endohyphal bacteria is reflected in genomic diversity of Mucoromycotina.</title>
        <authorList>
            <person name="Muszewska A."/>
            <person name="Okrasinska A."/>
            <person name="Steczkiewicz K."/>
            <person name="Drgas O."/>
            <person name="Orlowska M."/>
            <person name="Perlinska-Lenart U."/>
            <person name="Aleksandrzak-Piekarczyk T."/>
            <person name="Szatraj K."/>
            <person name="Zielenkiewicz U."/>
            <person name="Pilsyk S."/>
            <person name="Malc E."/>
            <person name="Mieczkowski P."/>
            <person name="Kruszewska J.S."/>
            <person name="Biernat P."/>
            <person name="Pawlowska J."/>
        </authorList>
    </citation>
    <scope>NUCLEOTIDE SEQUENCE</scope>
    <source>
        <strain evidence="1">WA0000018081</strain>
    </source>
</reference>
<sequence length="187" mass="21190">MDSNSSNLPQNLQVRLSYTWTPPEFLTELLSLDEPLFTSSILTDDERKKTIERYPPVENLHYQPSDTVPVAARKMNRYQTKQDISLKKLQYLVSGVFRPFDVLDLEISKDDNQDNAQRYLYMLADCRSLLLNAATQINELRCISYTHVVPISNAYYIGGVATMAQSNSSEDTITPARLSEVASGCDI</sequence>
<dbReference type="Proteomes" id="UP000613177">
    <property type="component" value="Unassembled WGS sequence"/>
</dbReference>
<evidence type="ECO:0000313" key="2">
    <source>
        <dbReference type="Proteomes" id="UP000613177"/>
    </source>
</evidence>